<dbReference type="InterPro" id="IPR001087">
    <property type="entry name" value="GDSL"/>
</dbReference>
<dbReference type="InterPro" id="IPR036514">
    <property type="entry name" value="SGNH_hydro_sf"/>
</dbReference>
<gene>
    <name evidence="1" type="ORF">U1T56_19895</name>
</gene>
<dbReference type="SUPFAM" id="SSF52266">
    <property type="entry name" value="SGNH hydrolase"/>
    <property type="match status" value="1"/>
</dbReference>
<dbReference type="InterPro" id="IPR036709">
    <property type="entry name" value="Autotransporte_beta_dom_sf"/>
</dbReference>
<evidence type="ECO:0000313" key="1">
    <source>
        <dbReference type="EMBL" id="MEK0085421.1"/>
    </source>
</evidence>
<protein>
    <submittedName>
        <fullName evidence="1">SGNH/GDSL hydrolase family protein</fullName>
    </submittedName>
</protein>
<evidence type="ECO:0000313" key="2">
    <source>
        <dbReference type="Proteomes" id="UP001375743"/>
    </source>
</evidence>
<keyword evidence="2" id="KW-1185">Reference proteome</keyword>
<dbReference type="GO" id="GO:0016787">
    <property type="term" value="F:hydrolase activity"/>
    <property type="evidence" value="ECO:0007669"/>
    <property type="project" value="UniProtKB-KW"/>
</dbReference>
<dbReference type="SUPFAM" id="SSF103515">
    <property type="entry name" value="Autotransporter"/>
    <property type="match status" value="1"/>
</dbReference>
<sequence>MPNPYAVAGDTRPSRLGNLLVFGDSYSAANQTARPGVKVWPYRIVSSPFDYARGGASARNESVNWLFNHKGAADNTFRTQVDSWLGSSRAGAQQSNDLTVTYFGYNDILEPRNDLSISLHDYGEQIDRLLQNGVTSGDRKLFVTLVHDWSQVPRELAATAGGAESKQGRVDQWNQGVVDIANSREGVIAVDLRTVFDRIAADPDRYGFTNITTADPGNADTTALYFDDQHFGNRGQDIIAQVFRYYLTRGWSWANSVAAGSEAAAQLQSDIDQGLVFSLSQLAPDERQGLSTFVIGDAGVREAELAQEEAAADPSRRQFTAAHLMEDSDRGIGVNYAFDPGTMLGMVISSYRVSEENKAELATSQASVASDAVSVYLRNRIAGFDLATTLSFGDDQHRKLDHDELIDASSDAAFGGRTTSIASTVSRPFRVGEGWLQPWLHLSHTVQKLDGFTQSNPYVSDVHYEGTSITDTLASVGLVGRLDPLPVNEDGWLALRGGLSYTYGLAQDDYRVTMREEGTGFVQHETVPRETTRMIGLQLGGDLALGERFSLDASYEFGQQLGGDAGHDLMAHLRYRF</sequence>
<name>A0ABU8XWK4_9PROT</name>
<dbReference type="Gene3D" id="3.40.50.1110">
    <property type="entry name" value="SGNH hydrolase"/>
    <property type="match status" value="1"/>
</dbReference>
<dbReference type="Proteomes" id="UP001375743">
    <property type="component" value="Unassembled WGS sequence"/>
</dbReference>
<organism evidence="1 2">
    <name type="scientific">Benzoatithermus flavus</name>
    <dbReference type="NCBI Taxonomy" id="3108223"/>
    <lineage>
        <taxon>Bacteria</taxon>
        <taxon>Pseudomonadati</taxon>
        <taxon>Pseudomonadota</taxon>
        <taxon>Alphaproteobacteria</taxon>
        <taxon>Geminicoccales</taxon>
        <taxon>Geminicoccaceae</taxon>
        <taxon>Benzoatithermus</taxon>
    </lineage>
</organism>
<reference evidence="1 2" key="1">
    <citation type="submission" date="2024-01" db="EMBL/GenBank/DDBJ databases">
        <title>Multi-omics insights into the function and evolution of sodium benzoate biodegradation pathways in Benzoatithermus flavus gen. nov., sp. nov. from hot spring.</title>
        <authorList>
            <person name="Hu C.-J."/>
            <person name="Li W.-J."/>
        </authorList>
    </citation>
    <scope>NUCLEOTIDE SEQUENCE [LARGE SCALE GENOMIC DNA]</scope>
    <source>
        <strain evidence="1 2">SYSU G07066</strain>
    </source>
</reference>
<comment type="caution">
    <text evidence="1">The sequence shown here is derived from an EMBL/GenBank/DDBJ whole genome shotgun (WGS) entry which is preliminary data.</text>
</comment>
<keyword evidence="1" id="KW-0378">Hydrolase</keyword>
<dbReference type="RefSeq" id="WP_418161271.1">
    <property type="nucleotide sequence ID" value="NZ_JBBLZC010000027.1"/>
</dbReference>
<dbReference type="Pfam" id="PF00657">
    <property type="entry name" value="Lipase_GDSL"/>
    <property type="match status" value="1"/>
</dbReference>
<proteinExistence type="predicted"/>
<dbReference type="Gene3D" id="2.40.128.130">
    <property type="entry name" value="Autotransporter beta-domain"/>
    <property type="match status" value="1"/>
</dbReference>
<dbReference type="EMBL" id="JBBLZC010000027">
    <property type="protein sequence ID" value="MEK0085421.1"/>
    <property type="molecule type" value="Genomic_DNA"/>
</dbReference>
<accession>A0ABU8XWK4</accession>